<dbReference type="InterPro" id="IPR011032">
    <property type="entry name" value="GroES-like_sf"/>
</dbReference>
<comment type="caution">
    <text evidence="3">The sequence shown here is derived from an EMBL/GenBank/DDBJ whole genome shotgun (WGS) entry which is preliminary data.</text>
</comment>
<evidence type="ECO:0000313" key="4">
    <source>
        <dbReference type="Proteomes" id="UP001550348"/>
    </source>
</evidence>
<proteinExistence type="predicted"/>
<dbReference type="PANTHER" id="PTHR11695:SF294">
    <property type="entry name" value="RETICULON-4-INTERACTING PROTEIN 1, MITOCHONDRIAL"/>
    <property type="match status" value="1"/>
</dbReference>
<dbReference type="GO" id="GO:0016491">
    <property type="term" value="F:oxidoreductase activity"/>
    <property type="evidence" value="ECO:0007669"/>
    <property type="project" value="UniProtKB-KW"/>
</dbReference>
<dbReference type="InterPro" id="IPR036291">
    <property type="entry name" value="NAD(P)-bd_dom_sf"/>
</dbReference>
<dbReference type="InterPro" id="IPR013154">
    <property type="entry name" value="ADH-like_N"/>
</dbReference>
<dbReference type="EC" id="1.-.-.-" evidence="3"/>
<dbReference type="Pfam" id="PF13602">
    <property type="entry name" value="ADH_zinc_N_2"/>
    <property type="match status" value="1"/>
</dbReference>
<dbReference type="SUPFAM" id="SSF50129">
    <property type="entry name" value="GroES-like"/>
    <property type="match status" value="1"/>
</dbReference>
<dbReference type="PANTHER" id="PTHR11695">
    <property type="entry name" value="ALCOHOL DEHYDROGENASE RELATED"/>
    <property type="match status" value="1"/>
</dbReference>
<keyword evidence="4" id="KW-1185">Reference proteome</keyword>
<dbReference type="Gene3D" id="3.90.180.10">
    <property type="entry name" value="Medium-chain alcohol dehydrogenases, catalytic domain"/>
    <property type="match status" value="1"/>
</dbReference>
<dbReference type="Gene3D" id="3.40.50.720">
    <property type="entry name" value="NAD(P)-binding Rossmann-like Domain"/>
    <property type="match status" value="1"/>
</dbReference>
<dbReference type="EMBL" id="JBEXRX010000200">
    <property type="protein sequence ID" value="MEU0156553.1"/>
    <property type="molecule type" value="Genomic_DNA"/>
</dbReference>
<evidence type="ECO:0000313" key="3">
    <source>
        <dbReference type="EMBL" id="MEU0156553.1"/>
    </source>
</evidence>
<protein>
    <submittedName>
        <fullName evidence="3">NADP-dependent oxidoreductase</fullName>
        <ecNumber evidence="3">1.-.-.-</ecNumber>
    </submittedName>
</protein>
<evidence type="ECO:0000256" key="1">
    <source>
        <dbReference type="ARBA" id="ARBA00023002"/>
    </source>
</evidence>
<sequence length="340" mass="36243">MKLGDQLLRTPVYRNLTAVGSGTTDGRMRIVVAERLGEPEVLQVREMDRPEPELTEILVRVRAAGVNPCDWKTRSGQGSLGHDEFPMILGYDVAGVVEAVGPGVTVFKPGDEVLGMPKFPVLPGGYAEYLTAAARQFVRKPAKLTFEEAAALPLAGLTAWQGLVDTGKVAAGQRVLVHAAAGGVGHLAVQIAKSFGAYVIGTASAAKHDFVRALGADEVIDYRTADFAEVLARDPVDLVFDPITADYSVRSLRVLKNGGVLVSTLPVNESATAEAQRRGISTDFFLVEPDRLALTALTELVDSGRLMVAIDSTYPLSQAAEAHRRGETNRAAGKIVLTLD</sequence>
<dbReference type="InterPro" id="IPR002364">
    <property type="entry name" value="Quin_OxRdtase/zeta-crystal_CS"/>
</dbReference>
<accession>A0ABV2VUU4</accession>
<dbReference type="Proteomes" id="UP001550348">
    <property type="component" value="Unassembled WGS sequence"/>
</dbReference>
<dbReference type="InterPro" id="IPR050700">
    <property type="entry name" value="YIM1/Zinc_Alcohol_DH_Fams"/>
</dbReference>
<keyword evidence="1 3" id="KW-0560">Oxidoreductase</keyword>
<gene>
    <name evidence="3" type="ORF">ABZ071_32675</name>
</gene>
<dbReference type="SMART" id="SM00829">
    <property type="entry name" value="PKS_ER"/>
    <property type="match status" value="1"/>
</dbReference>
<dbReference type="PROSITE" id="PS01162">
    <property type="entry name" value="QOR_ZETA_CRYSTAL"/>
    <property type="match status" value="1"/>
</dbReference>
<name>A0ABV2VUU4_9ACTN</name>
<reference evidence="3 4" key="1">
    <citation type="submission" date="2024-06" db="EMBL/GenBank/DDBJ databases">
        <title>The Natural Products Discovery Center: Release of the First 8490 Sequenced Strains for Exploring Actinobacteria Biosynthetic Diversity.</title>
        <authorList>
            <person name="Kalkreuter E."/>
            <person name="Kautsar S.A."/>
            <person name="Yang D."/>
            <person name="Bader C.D."/>
            <person name="Teijaro C.N."/>
            <person name="Fluegel L."/>
            <person name="Davis C.M."/>
            <person name="Simpson J.R."/>
            <person name="Lauterbach L."/>
            <person name="Steele A.D."/>
            <person name="Gui C."/>
            <person name="Meng S."/>
            <person name="Li G."/>
            <person name="Viehrig K."/>
            <person name="Ye F."/>
            <person name="Su P."/>
            <person name="Kiefer A.F."/>
            <person name="Nichols A."/>
            <person name="Cepeda A.J."/>
            <person name="Yan W."/>
            <person name="Fan B."/>
            <person name="Jiang Y."/>
            <person name="Adhikari A."/>
            <person name="Zheng C.-J."/>
            <person name="Schuster L."/>
            <person name="Cowan T.M."/>
            <person name="Smanski M.J."/>
            <person name="Chevrette M.G."/>
            <person name="De Carvalho L.P.S."/>
            <person name="Shen B."/>
        </authorList>
    </citation>
    <scope>NUCLEOTIDE SEQUENCE [LARGE SCALE GENOMIC DNA]</scope>
    <source>
        <strain evidence="3 4">NPDC006286</strain>
    </source>
</reference>
<dbReference type="InterPro" id="IPR020843">
    <property type="entry name" value="ER"/>
</dbReference>
<organism evidence="3 4">
    <name type="scientific">Micromonospora fulviviridis</name>
    <dbReference type="NCBI Taxonomy" id="47860"/>
    <lineage>
        <taxon>Bacteria</taxon>
        <taxon>Bacillati</taxon>
        <taxon>Actinomycetota</taxon>
        <taxon>Actinomycetes</taxon>
        <taxon>Micromonosporales</taxon>
        <taxon>Micromonosporaceae</taxon>
        <taxon>Micromonospora</taxon>
    </lineage>
</organism>
<dbReference type="SUPFAM" id="SSF51735">
    <property type="entry name" value="NAD(P)-binding Rossmann-fold domains"/>
    <property type="match status" value="1"/>
</dbReference>
<dbReference type="CDD" id="cd05289">
    <property type="entry name" value="MDR_like_2"/>
    <property type="match status" value="1"/>
</dbReference>
<evidence type="ECO:0000259" key="2">
    <source>
        <dbReference type="SMART" id="SM00829"/>
    </source>
</evidence>
<feature type="domain" description="Enoyl reductase (ER)" evidence="2">
    <location>
        <begin position="37"/>
        <end position="337"/>
    </location>
</feature>
<dbReference type="Pfam" id="PF08240">
    <property type="entry name" value="ADH_N"/>
    <property type="match status" value="1"/>
</dbReference>
<dbReference type="RefSeq" id="WP_355668058.1">
    <property type="nucleotide sequence ID" value="NZ_JBEXRX010000200.1"/>
</dbReference>